<organism evidence="1 2">
    <name type="scientific">Acaulospora colombiana</name>
    <dbReference type="NCBI Taxonomy" id="27376"/>
    <lineage>
        <taxon>Eukaryota</taxon>
        <taxon>Fungi</taxon>
        <taxon>Fungi incertae sedis</taxon>
        <taxon>Mucoromycota</taxon>
        <taxon>Glomeromycotina</taxon>
        <taxon>Glomeromycetes</taxon>
        <taxon>Diversisporales</taxon>
        <taxon>Acaulosporaceae</taxon>
        <taxon>Acaulospora</taxon>
    </lineage>
</organism>
<evidence type="ECO:0000313" key="1">
    <source>
        <dbReference type="EMBL" id="CAG8500881.1"/>
    </source>
</evidence>
<dbReference type="EMBL" id="CAJVPT010003831">
    <property type="protein sequence ID" value="CAG8500881.1"/>
    <property type="molecule type" value="Genomic_DNA"/>
</dbReference>
<dbReference type="Proteomes" id="UP000789525">
    <property type="component" value="Unassembled WGS sequence"/>
</dbReference>
<proteinExistence type="predicted"/>
<accession>A0ACA9L0M2</accession>
<protein>
    <submittedName>
        <fullName evidence="1">5582_t:CDS:1</fullName>
    </submittedName>
</protein>
<keyword evidence="2" id="KW-1185">Reference proteome</keyword>
<reference evidence="1" key="1">
    <citation type="submission" date="2021-06" db="EMBL/GenBank/DDBJ databases">
        <authorList>
            <person name="Kallberg Y."/>
            <person name="Tangrot J."/>
            <person name="Rosling A."/>
        </authorList>
    </citation>
    <scope>NUCLEOTIDE SEQUENCE</scope>
    <source>
        <strain evidence="1">CL356</strain>
    </source>
</reference>
<gene>
    <name evidence="1" type="ORF">ACOLOM_LOCUS2793</name>
</gene>
<sequence>MNILTSIVSMTIPIITDTENIADRSNRINEYELLLSREKRKDTTDPEVEKYFKAKELYVKGFGLASKIPEDSEEETLRKHEQEILESTQFLVEAFLLDDKATEMSPRIMSLAQQYENLLKLGEDGEKKEIEEKIVENTNEEILDEKKIDKDHREDIDTLEPEFTRE</sequence>
<name>A0ACA9L0M2_9GLOM</name>
<comment type="caution">
    <text evidence="1">The sequence shown here is derived from an EMBL/GenBank/DDBJ whole genome shotgun (WGS) entry which is preliminary data.</text>
</comment>
<evidence type="ECO:0000313" key="2">
    <source>
        <dbReference type="Proteomes" id="UP000789525"/>
    </source>
</evidence>